<dbReference type="VEuPathDB" id="FungiDB:LCOR_00160.1"/>
<dbReference type="OrthoDB" id="10525205at2759"/>
<protein>
    <submittedName>
        <fullName evidence="1">Uncharacterized protein</fullName>
    </submittedName>
</protein>
<name>A0A068RHC1_9FUNG</name>
<dbReference type="Proteomes" id="UP000027586">
    <property type="component" value="Unassembled WGS sequence"/>
</dbReference>
<gene>
    <name evidence="1" type="ORF">LCOR_00160.1</name>
</gene>
<accession>A0A068RHC1</accession>
<sequence length="148" mass="16560">MLLRCIITPAGWRVVHKLGTLAGTTRSPFFFTSTSQSKVSVPSFINRKALTAAIPFNVQLQLGEQLVNGDTFQLQTFNNKYACDLPMTQTPVVILQHFAVLSFIQDPRGRGVVCPDILSVVIIKEMFQHIVTLAWKHWIMNPVAAARH</sequence>
<proteinExistence type="predicted"/>
<keyword evidence="2" id="KW-1185">Reference proteome</keyword>
<reference evidence="1" key="1">
    <citation type="submission" date="2013-08" db="EMBL/GenBank/DDBJ databases">
        <title>Gene expansion shapes genome architecture in the human pathogen Lichtheimia corymbifera: an evolutionary genomics analysis in the ancient terrestrial Mucorales (Mucoromycotina).</title>
        <authorList>
            <person name="Schwartze V.U."/>
            <person name="Winter S."/>
            <person name="Shelest E."/>
            <person name="Marcet-Houben M."/>
            <person name="Horn F."/>
            <person name="Wehner S."/>
            <person name="Hoffmann K."/>
            <person name="Riege K."/>
            <person name="Sammeth M."/>
            <person name="Nowrousian M."/>
            <person name="Valiante V."/>
            <person name="Linde J."/>
            <person name="Jacobsen I.D."/>
            <person name="Marz M."/>
            <person name="Brakhage A.A."/>
            <person name="Gabaldon T."/>
            <person name="Bocker S."/>
            <person name="Voigt K."/>
        </authorList>
    </citation>
    <scope>NUCLEOTIDE SEQUENCE [LARGE SCALE GENOMIC DNA]</scope>
    <source>
        <strain evidence="1">FSU 9682</strain>
    </source>
</reference>
<evidence type="ECO:0000313" key="1">
    <source>
        <dbReference type="EMBL" id="CDH48376.1"/>
    </source>
</evidence>
<comment type="caution">
    <text evidence="1">The sequence shown here is derived from an EMBL/GenBank/DDBJ whole genome shotgun (WGS) entry which is preliminary data.</text>
</comment>
<dbReference type="EMBL" id="CBTN010000001">
    <property type="protein sequence ID" value="CDH48376.1"/>
    <property type="molecule type" value="Genomic_DNA"/>
</dbReference>
<organism evidence="1 2">
    <name type="scientific">Lichtheimia corymbifera JMRC:FSU:9682</name>
    <dbReference type="NCBI Taxonomy" id="1263082"/>
    <lineage>
        <taxon>Eukaryota</taxon>
        <taxon>Fungi</taxon>
        <taxon>Fungi incertae sedis</taxon>
        <taxon>Mucoromycota</taxon>
        <taxon>Mucoromycotina</taxon>
        <taxon>Mucoromycetes</taxon>
        <taxon>Mucorales</taxon>
        <taxon>Lichtheimiaceae</taxon>
        <taxon>Lichtheimia</taxon>
    </lineage>
</organism>
<dbReference type="AlphaFoldDB" id="A0A068RHC1"/>
<evidence type="ECO:0000313" key="2">
    <source>
        <dbReference type="Proteomes" id="UP000027586"/>
    </source>
</evidence>